<organism evidence="1 2">
    <name type="scientific">Erwinia phage Cronus</name>
    <dbReference type="NCBI Taxonomy" id="2163633"/>
    <lineage>
        <taxon>Viruses</taxon>
        <taxon>Duplodnaviria</taxon>
        <taxon>Heunggongvirae</taxon>
        <taxon>Uroviricota</taxon>
        <taxon>Caudoviricetes</taxon>
        <taxon>Pantevenvirales</taxon>
        <taxon>Straboviridae</taxon>
        <taxon>Tevenvirinae</taxon>
        <taxon>Risoevirus</taxon>
        <taxon>Risoevirus cronus</taxon>
        <taxon>Roskildevirus cronus</taxon>
    </lineage>
</organism>
<evidence type="ECO:0000313" key="1">
    <source>
        <dbReference type="EMBL" id="AWD90432.1"/>
    </source>
</evidence>
<reference evidence="1" key="1">
    <citation type="submission" date="2018-03" db="EMBL/GenBank/DDBJ databases">
        <title>Phage therapy in agriculture - a green tech approach to combat plant pathogenic bacteria.</title>
        <authorList>
            <person name="Carstens A.B."/>
            <person name="Djurhuus A.M."/>
            <person name="Hansen L.H."/>
        </authorList>
    </citation>
    <scope>NUCLEOTIDE SEQUENCE [LARGE SCALE GENOMIC DNA]</scope>
</reference>
<dbReference type="Proteomes" id="UP000246316">
    <property type="component" value="Segment"/>
</dbReference>
<evidence type="ECO:0000313" key="2">
    <source>
        <dbReference type="Proteomes" id="UP000246316"/>
    </source>
</evidence>
<protein>
    <submittedName>
        <fullName evidence="1">Uncharacterized protein</fullName>
    </submittedName>
</protein>
<keyword evidence="2" id="KW-1185">Reference proteome</keyword>
<dbReference type="RefSeq" id="YP_010095231.1">
    <property type="nucleotide sequence ID" value="NC_055743.1"/>
</dbReference>
<dbReference type="KEGG" id="vg:65112865"/>
<dbReference type="GeneID" id="65112865"/>
<dbReference type="EMBL" id="MH059636">
    <property type="protein sequence ID" value="AWD90432.1"/>
    <property type="molecule type" value="Genomic_DNA"/>
</dbReference>
<accession>A0A2S1GM21</accession>
<name>A0A2S1GM21_9CAUD</name>
<proteinExistence type="predicted"/>
<sequence length="60" mass="6797">MNWKTNFVILLEITLGLLLSALFNLSFPATFCTLAIIGFMTWWTFKDDDDVPPSATQEVV</sequence>